<dbReference type="Gene3D" id="2.60.40.10">
    <property type="entry name" value="Immunoglobulins"/>
    <property type="match status" value="1"/>
</dbReference>
<protein>
    <submittedName>
        <fullName evidence="1">Tandem-95 repeat protein</fullName>
    </submittedName>
</protein>
<accession>A0A399CZI9</accession>
<dbReference type="Pfam" id="PF13585">
    <property type="entry name" value="CHU_C"/>
    <property type="match status" value="1"/>
</dbReference>
<dbReference type="EMBL" id="QWET01000008">
    <property type="protein sequence ID" value="RIH64839.1"/>
    <property type="molecule type" value="Genomic_DNA"/>
</dbReference>
<dbReference type="InterPro" id="IPR026341">
    <property type="entry name" value="T9SS_type_B"/>
</dbReference>
<evidence type="ECO:0000313" key="2">
    <source>
        <dbReference type="Proteomes" id="UP000266441"/>
    </source>
</evidence>
<gene>
    <name evidence="1" type="ORF">D1164_12405</name>
</gene>
<keyword evidence="2" id="KW-1185">Reference proteome</keyword>
<dbReference type="Gene3D" id="2.60.40.3440">
    <property type="match status" value="2"/>
</dbReference>
<dbReference type="Gene3D" id="2.60.40.2810">
    <property type="match status" value="1"/>
</dbReference>
<proteinExistence type="predicted"/>
<dbReference type="NCBIfam" id="TIGR04131">
    <property type="entry name" value="Bac_Flav_CTERM"/>
    <property type="match status" value="1"/>
</dbReference>
<name>A0A399CZI9_9BACT</name>
<evidence type="ECO:0000313" key="1">
    <source>
        <dbReference type="EMBL" id="RIH64839.1"/>
    </source>
</evidence>
<reference evidence="1 2" key="1">
    <citation type="journal article" date="2015" name="Int. J. Syst. Evol. Microbiol.">
        <title>Mariniphaga sediminis sp. nov., isolated from coastal sediment.</title>
        <authorList>
            <person name="Wang F.Q."/>
            <person name="Shen Q.Y."/>
            <person name="Chen G.J."/>
            <person name="Du Z.J."/>
        </authorList>
    </citation>
    <scope>NUCLEOTIDE SEQUENCE [LARGE SCALE GENOMIC DNA]</scope>
    <source>
        <strain evidence="1 2">SY21</strain>
    </source>
</reference>
<dbReference type="Proteomes" id="UP000266441">
    <property type="component" value="Unassembled WGS sequence"/>
</dbReference>
<sequence>MSGVVLFVVVTLKTSAQDTIPLNTFHAFDVYSSSGFTYSWWYQNKEGTTTYFSSTAHTTEEIFWETEGEFELFVQATDANGCLSEIISKTFVVKKSEGFIPALVALPDINVTYKNTMVYGDVSFNDFDFLDQNFEPVFSLTGAMLPGLTFYDDGTYEYTPPLDFTGTVDFSYSICYENLPDECAQADVTIHVLPTETKGNMAPVAATDAALTLPGQTVFSKLLANDIDPDGFGAPLSASTLPVTAPSNGTVVIHEDGSFAYTPAPGFTGIDRFRYRVCDTGSPLMCDSAWVYIIVNKFGDTETKPISASDDVFLYVTGGVYSLRENDYGLLGENLEYNTTPVISPAHGTLEMYPNGTFIYLPDNGYTGVDWFVYEVCNTNDPPLCRQGTGFILVPPANRQVKIAGRDTTIGTCSPYTLIALEVGEGFNYAWKPSALLDNPTSRTPVFTAEETTMFKLTVSNEYGFKFIDSVQVTVSKVRADAGEDLFINNGTTAVLDASSSEGTSLQYLWTTTNGSIDSGETNTFPVVSNFGTYILRVTDLFGCVDTDTVNVGLLIHAPVARDDYDTTEYRSAVKIHVLNNDYDPDNDLDSLSLSVTIPSAYGTTSIDINDFAIRYTPEKDFEGTDHFGYRICDLNENCDEATVFVLVNDFRFFIPDAFSPNSDGINDYFEISGIEYYEGNNIEIFNRWGNRVYQAKNYGISASPKFWDGRSNTGVRLGKELLPTGTYFYVLDLGNGEKRIVGSIYLDR</sequence>
<organism evidence="1 2">
    <name type="scientific">Mariniphaga sediminis</name>
    <dbReference type="NCBI Taxonomy" id="1628158"/>
    <lineage>
        <taxon>Bacteria</taxon>
        <taxon>Pseudomonadati</taxon>
        <taxon>Bacteroidota</taxon>
        <taxon>Bacteroidia</taxon>
        <taxon>Marinilabiliales</taxon>
        <taxon>Prolixibacteraceae</taxon>
        <taxon>Mariniphaga</taxon>
    </lineage>
</organism>
<dbReference type="InterPro" id="IPR013783">
    <property type="entry name" value="Ig-like_fold"/>
</dbReference>
<dbReference type="NCBIfam" id="NF012211">
    <property type="entry name" value="tand_rpt_95"/>
    <property type="match status" value="2"/>
</dbReference>
<dbReference type="AlphaFoldDB" id="A0A399CZI9"/>
<dbReference type="Pfam" id="PF17963">
    <property type="entry name" value="Big_9"/>
    <property type="match status" value="3"/>
</dbReference>
<comment type="caution">
    <text evidence="1">The sequence shown here is derived from an EMBL/GenBank/DDBJ whole genome shotgun (WGS) entry which is preliminary data.</text>
</comment>